<protein>
    <recommendedName>
        <fullName evidence="4">Lipoprotein</fullName>
    </recommendedName>
</protein>
<proteinExistence type="predicted"/>
<feature type="region of interest" description="Disordered" evidence="1">
    <location>
        <begin position="27"/>
        <end position="55"/>
    </location>
</feature>
<feature type="region of interest" description="Disordered" evidence="1">
    <location>
        <begin position="173"/>
        <end position="194"/>
    </location>
</feature>
<organism evidence="2 3">
    <name type="scientific">Aquisalibacillus elongatus</name>
    <dbReference type="NCBI Taxonomy" id="485577"/>
    <lineage>
        <taxon>Bacteria</taxon>
        <taxon>Bacillati</taxon>
        <taxon>Bacillota</taxon>
        <taxon>Bacilli</taxon>
        <taxon>Bacillales</taxon>
        <taxon>Bacillaceae</taxon>
        <taxon>Aquisalibacillus</taxon>
    </lineage>
</organism>
<dbReference type="RefSeq" id="WP_124220493.1">
    <property type="nucleotide sequence ID" value="NZ_RKRF01000008.1"/>
</dbReference>
<dbReference type="Proteomes" id="UP000276443">
    <property type="component" value="Unassembled WGS sequence"/>
</dbReference>
<accession>A0A3N5BVU3</accession>
<reference evidence="2 3" key="1">
    <citation type="submission" date="2018-11" db="EMBL/GenBank/DDBJ databases">
        <title>Genomic Encyclopedia of Type Strains, Phase IV (KMG-IV): sequencing the most valuable type-strain genomes for metagenomic binning, comparative biology and taxonomic classification.</title>
        <authorList>
            <person name="Goeker M."/>
        </authorList>
    </citation>
    <scope>NUCLEOTIDE SEQUENCE [LARGE SCALE GENOMIC DNA]</scope>
    <source>
        <strain evidence="2 3">DSM 18090</strain>
    </source>
</reference>
<evidence type="ECO:0008006" key="4">
    <source>
        <dbReference type="Google" id="ProtNLM"/>
    </source>
</evidence>
<evidence type="ECO:0000313" key="2">
    <source>
        <dbReference type="EMBL" id="RPF53918.1"/>
    </source>
</evidence>
<dbReference type="AlphaFoldDB" id="A0A3N5BVU3"/>
<evidence type="ECO:0000256" key="1">
    <source>
        <dbReference type="SAM" id="MobiDB-lite"/>
    </source>
</evidence>
<evidence type="ECO:0000313" key="3">
    <source>
        <dbReference type="Proteomes" id="UP000276443"/>
    </source>
</evidence>
<gene>
    <name evidence="2" type="ORF">EDC24_1103</name>
</gene>
<feature type="compositionally biased region" description="Acidic residues" evidence="1">
    <location>
        <begin position="30"/>
        <end position="50"/>
    </location>
</feature>
<comment type="caution">
    <text evidence="2">The sequence shown here is derived from an EMBL/GenBank/DDBJ whole genome shotgun (WGS) entry which is preliminary data.</text>
</comment>
<sequence length="230" mass="26222">MSKKLIIITLALITILYGCQQDDVSKAEADVENEPVEENSDEQIESNDEDTQAKEAKPIHLDRNGGINRLFNRMDQFEITQEYYLEHITFELSKYEIAVLSAGQAEPEIITSFGDTDVVLMGVRKEIGYSTGEEELVIDVGLAHTFKEEGGTLLTDHAIAENINPRSPAEMRIRNGEGNRPQYIGRSSGGEHEEIPEERFSWHLKYEEVQENDTWQFKLVGLKELNYQEK</sequence>
<dbReference type="EMBL" id="RKRF01000008">
    <property type="protein sequence ID" value="RPF53918.1"/>
    <property type="molecule type" value="Genomic_DNA"/>
</dbReference>
<keyword evidence="3" id="KW-1185">Reference proteome</keyword>
<name>A0A3N5BVU3_9BACI</name>
<dbReference type="PROSITE" id="PS51257">
    <property type="entry name" value="PROKAR_LIPOPROTEIN"/>
    <property type="match status" value="1"/>
</dbReference>